<comment type="caution">
    <text evidence="3">The sequence shown here is derived from an EMBL/GenBank/DDBJ whole genome shotgun (WGS) entry which is preliminary data.</text>
</comment>
<evidence type="ECO:0000313" key="3">
    <source>
        <dbReference type="EMBL" id="GJM91598.1"/>
    </source>
</evidence>
<keyword evidence="4" id="KW-1185">Reference proteome</keyword>
<dbReference type="Proteomes" id="UP001054889">
    <property type="component" value="Unassembled WGS sequence"/>
</dbReference>
<dbReference type="PANTHER" id="PTHR36400">
    <property type="entry name" value="RIBOSOMAL PROTEIN L35"/>
    <property type="match status" value="1"/>
</dbReference>
<dbReference type="EMBL" id="BQKI01000003">
    <property type="protein sequence ID" value="GJM91598.1"/>
    <property type="molecule type" value="Genomic_DNA"/>
</dbReference>
<evidence type="ECO:0008006" key="5">
    <source>
        <dbReference type="Google" id="ProtNLM"/>
    </source>
</evidence>
<feature type="transmembrane region" description="Helical" evidence="2">
    <location>
        <begin position="316"/>
        <end position="333"/>
    </location>
</feature>
<dbReference type="SUPFAM" id="SSF143034">
    <property type="entry name" value="L35p-like"/>
    <property type="match status" value="1"/>
</dbReference>
<organism evidence="3 4">
    <name type="scientific">Eleusine coracana subsp. coracana</name>
    <dbReference type="NCBI Taxonomy" id="191504"/>
    <lineage>
        <taxon>Eukaryota</taxon>
        <taxon>Viridiplantae</taxon>
        <taxon>Streptophyta</taxon>
        <taxon>Embryophyta</taxon>
        <taxon>Tracheophyta</taxon>
        <taxon>Spermatophyta</taxon>
        <taxon>Magnoliopsida</taxon>
        <taxon>Liliopsida</taxon>
        <taxon>Poales</taxon>
        <taxon>Poaceae</taxon>
        <taxon>PACMAD clade</taxon>
        <taxon>Chloridoideae</taxon>
        <taxon>Cynodonteae</taxon>
        <taxon>Eleusininae</taxon>
        <taxon>Eleusine</taxon>
    </lineage>
</organism>
<dbReference type="InterPro" id="IPR037229">
    <property type="entry name" value="Ribosomal_bL35_sf"/>
</dbReference>
<proteinExistence type="predicted"/>
<sequence>MRRWWSAAGGLSRRVLSSPSAAATSRHARPLPPPVISKASLVSFPFAFACRRYHSLRAPLPQGFFHPTTAPTFCPPSALQQQVRHYAKKDKNPRAPLTPTKSKVKKYKLKAPSSMKFRFRTMNDGQIRRWRAGKRHNAHLKAISNGRRILCPKPKLGLKSGNLVSYWRPIPDTHSGFILLRDPQMWQQTTRPIAARAPPPAPSSLGARAPPLPPPPPSAARVSSSPAGPRASSSSSAGLRDLLLYRPPCPSSSSARPLHELLQRVSSSSSTGLCQANLFAFMLAGLVPGVEPAVEEEGGRQHGGERNGGGTMKSPFHLLCFYIGINLFMNMVLQSKEAKRRLRKPALVHLAYAKVIKKLNFCG</sequence>
<evidence type="ECO:0000256" key="2">
    <source>
        <dbReference type="SAM" id="Phobius"/>
    </source>
</evidence>
<accession>A0AAV5C1C5</accession>
<reference evidence="3" key="1">
    <citation type="journal article" date="2018" name="DNA Res.">
        <title>Multiple hybrid de novo genome assembly of finger millet, an orphan allotetraploid crop.</title>
        <authorList>
            <person name="Hatakeyama M."/>
            <person name="Aluri S."/>
            <person name="Balachadran M.T."/>
            <person name="Sivarajan S.R."/>
            <person name="Patrignani A."/>
            <person name="Gruter S."/>
            <person name="Poveda L."/>
            <person name="Shimizu-Inatsugi R."/>
            <person name="Baeten J."/>
            <person name="Francoijs K.J."/>
            <person name="Nataraja K.N."/>
            <person name="Reddy Y.A.N."/>
            <person name="Phadnis S."/>
            <person name="Ravikumar R.L."/>
            <person name="Schlapbach R."/>
            <person name="Sreeman S.M."/>
            <person name="Shimizu K.K."/>
        </authorList>
    </citation>
    <scope>NUCLEOTIDE SEQUENCE</scope>
</reference>
<evidence type="ECO:0000313" key="4">
    <source>
        <dbReference type="Proteomes" id="UP001054889"/>
    </source>
</evidence>
<keyword evidence="2" id="KW-1133">Transmembrane helix</keyword>
<name>A0AAV5C1C5_ELECO</name>
<dbReference type="AlphaFoldDB" id="A0AAV5C1C5"/>
<reference evidence="3" key="2">
    <citation type="submission" date="2021-12" db="EMBL/GenBank/DDBJ databases">
        <title>Resequencing data analysis of finger millet.</title>
        <authorList>
            <person name="Hatakeyama M."/>
            <person name="Aluri S."/>
            <person name="Balachadran M.T."/>
            <person name="Sivarajan S.R."/>
            <person name="Poveda L."/>
            <person name="Shimizu-Inatsugi R."/>
            <person name="Schlapbach R."/>
            <person name="Sreeman S.M."/>
            <person name="Shimizu K.K."/>
        </authorList>
    </citation>
    <scope>NUCLEOTIDE SEQUENCE</scope>
</reference>
<keyword evidence="2" id="KW-0812">Transmembrane</keyword>
<dbReference type="PANTHER" id="PTHR36400:SF1">
    <property type="entry name" value="RIBOSOMAL PROTEIN L35"/>
    <property type="match status" value="1"/>
</dbReference>
<feature type="compositionally biased region" description="Low complexity" evidence="1">
    <location>
        <begin position="219"/>
        <end position="235"/>
    </location>
</feature>
<gene>
    <name evidence="3" type="primary">ga07985</name>
    <name evidence="3" type="ORF">PR202_ga07985</name>
</gene>
<evidence type="ECO:0000256" key="1">
    <source>
        <dbReference type="SAM" id="MobiDB-lite"/>
    </source>
</evidence>
<feature type="region of interest" description="Disordered" evidence="1">
    <location>
        <begin position="194"/>
        <end position="235"/>
    </location>
</feature>
<keyword evidence="2" id="KW-0472">Membrane</keyword>
<protein>
    <recommendedName>
        <fullName evidence="5">50S ribosomal protein L35</fullName>
    </recommendedName>
</protein>